<accession>A0A268R5F1</accession>
<name>A0A268R5F1_SHOCL</name>
<dbReference type="AlphaFoldDB" id="A0A268R5F1"/>
<organism evidence="1 2">
    <name type="scientific">Shouchella clausii</name>
    <name type="common">Alkalihalobacillus clausii</name>
    <dbReference type="NCBI Taxonomy" id="79880"/>
    <lineage>
        <taxon>Bacteria</taxon>
        <taxon>Bacillati</taxon>
        <taxon>Bacillota</taxon>
        <taxon>Bacilli</taxon>
        <taxon>Bacillales</taxon>
        <taxon>Bacillaceae</taxon>
        <taxon>Shouchella</taxon>
    </lineage>
</organism>
<evidence type="ECO:0000313" key="1">
    <source>
        <dbReference type="EMBL" id="PAF14781.1"/>
    </source>
</evidence>
<feature type="non-terminal residue" evidence="1">
    <location>
        <position position="1"/>
    </location>
</feature>
<comment type="caution">
    <text evidence="1">The sequence shown here is derived from an EMBL/GenBank/DDBJ whole genome shotgun (WGS) entry which is preliminary data.</text>
</comment>
<evidence type="ECO:0000313" key="2">
    <source>
        <dbReference type="Proteomes" id="UP000216133"/>
    </source>
</evidence>
<dbReference type="Proteomes" id="UP000216133">
    <property type="component" value="Unassembled WGS sequence"/>
</dbReference>
<gene>
    <name evidence="1" type="ORF">CHH61_24385</name>
</gene>
<feature type="non-terminal residue" evidence="1">
    <location>
        <position position="83"/>
    </location>
</feature>
<sequence>SPRGLVVATNTKEEITVSYYNEVANTDDTVPNKGIVYKYPEDGSTQSMKVSAGIQEATPGAVEAFQVPKQPIHIIEDTVAPTI</sequence>
<dbReference type="EMBL" id="NPBS01000537">
    <property type="protein sequence ID" value="PAF14781.1"/>
    <property type="molecule type" value="Genomic_DNA"/>
</dbReference>
<dbReference type="RefSeq" id="WP_176471916.1">
    <property type="nucleotide sequence ID" value="NZ_NPBS01000537.1"/>
</dbReference>
<proteinExistence type="predicted"/>
<reference evidence="1 2" key="1">
    <citation type="submission" date="2017-07" db="EMBL/GenBank/DDBJ databases">
        <title>Isolation and whole genome analysis of endospore-forming bacteria from heroin.</title>
        <authorList>
            <person name="Kalinowski J."/>
            <person name="Ahrens B."/>
            <person name="Al-Dilaimi A."/>
            <person name="Winkler A."/>
            <person name="Wibberg D."/>
            <person name="Schleenbecker U."/>
            <person name="Ruckert C."/>
            <person name="Wolfel R."/>
            <person name="Grass G."/>
        </authorList>
    </citation>
    <scope>NUCLEOTIDE SEQUENCE [LARGE SCALE GENOMIC DNA]</scope>
    <source>
        <strain evidence="1 2">7523-2</strain>
    </source>
</reference>
<protein>
    <submittedName>
        <fullName evidence="1">Uncharacterized protein</fullName>
    </submittedName>
</protein>